<dbReference type="RefSeq" id="WP_420244998.1">
    <property type="nucleotide sequence ID" value="NZ_BOPV01000001.1"/>
</dbReference>
<dbReference type="GO" id="GO:0050920">
    <property type="term" value="P:regulation of chemotaxis"/>
    <property type="evidence" value="ECO:0007669"/>
    <property type="project" value="InterPro"/>
</dbReference>
<dbReference type="Proteomes" id="UP000681075">
    <property type="component" value="Unassembled WGS sequence"/>
</dbReference>
<dbReference type="Gene3D" id="1.10.287.500">
    <property type="entry name" value="Helix hairpin bin"/>
    <property type="match status" value="2"/>
</dbReference>
<sequence>MGETDAQRPLTRDEIANIVQDVLTHMHGEETGGVGSLYRELGALALFIRQARDDIAAVRPDDIRSTDIPRATDELDAVVGATEAATNTIMDAAEKLTDIGGEVGGDVETRVTEIVGRIYEACSFQDITGQRITKVVKTLKVIEGKVERLLRAFGDEVAGSSAEFEPAPTGDAALLNGPQLPGKAMDQDEIDRLMAEMG</sequence>
<dbReference type="AlphaFoldDB" id="A0A8S8XHM1"/>
<dbReference type="GO" id="GO:0003824">
    <property type="term" value="F:catalytic activity"/>
    <property type="evidence" value="ECO:0007669"/>
    <property type="project" value="InterPro"/>
</dbReference>
<evidence type="ECO:0000313" key="2">
    <source>
        <dbReference type="Proteomes" id="UP000681075"/>
    </source>
</evidence>
<evidence type="ECO:0000313" key="1">
    <source>
        <dbReference type="EMBL" id="GIL41501.1"/>
    </source>
</evidence>
<organism evidence="1 2">
    <name type="scientific">Roseiterribacter gracilis</name>
    <dbReference type="NCBI Taxonomy" id="2812848"/>
    <lineage>
        <taxon>Bacteria</taxon>
        <taxon>Pseudomonadati</taxon>
        <taxon>Pseudomonadota</taxon>
        <taxon>Alphaproteobacteria</taxon>
        <taxon>Rhodospirillales</taxon>
        <taxon>Roseiterribacteraceae</taxon>
        <taxon>Roseiterribacter</taxon>
    </lineage>
</organism>
<comment type="caution">
    <text evidence="1">The sequence shown here is derived from an EMBL/GenBank/DDBJ whole genome shotgun (WGS) entry which is preliminary data.</text>
</comment>
<gene>
    <name evidence="1" type="ORF">TMPK1_37380</name>
</gene>
<proteinExistence type="predicted"/>
<evidence type="ECO:0008006" key="3">
    <source>
        <dbReference type="Google" id="ProtNLM"/>
    </source>
</evidence>
<dbReference type="InterPro" id="IPR007439">
    <property type="entry name" value="Chemotax_Pase_CheZ"/>
</dbReference>
<name>A0A8S8XHM1_9PROT</name>
<accession>A0A8S8XHM1</accession>
<dbReference type="EMBL" id="BOPV01000001">
    <property type="protein sequence ID" value="GIL41501.1"/>
    <property type="molecule type" value="Genomic_DNA"/>
</dbReference>
<protein>
    <recommendedName>
        <fullName evidence="3">Chemotaxis protein CheZ</fullName>
    </recommendedName>
</protein>
<dbReference type="Pfam" id="PF04344">
    <property type="entry name" value="CheZ"/>
    <property type="match status" value="1"/>
</dbReference>
<keyword evidence="2" id="KW-1185">Reference proteome</keyword>
<dbReference type="SUPFAM" id="SSF75708">
    <property type="entry name" value="Chemotaxis phosphatase CheZ"/>
    <property type="match status" value="1"/>
</dbReference>
<dbReference type="GO" id="GO:0009288">
    <property type="term" value="C:bacterial-type flagellum"/>
    <property type="evidence" value="ECO:0007669"/>
    <property type="project" value="InterPro"/>
</dbReference>
<reference evidence="1" key="1">
    <citation type="submission" date="2021-02" db="EMBL/GenBank/DDBJ databases">
        <title>Genome sequence of Rhodospirillales sp. strain TMPK1 isolated from soil.</title>
        <authorList>
            <person name="Nakai R."/>
            <person name="Kusada H."/>
            <person name="Tamaki H."/>
        </authorList>
    </citation>
    <scope>NUCLEOTIDE SEQUENCE</scope>
    <source>
        <strain evidence="1">TMPK1</strain>
    </source>
</reference>